<proteinExistence type="predicted"/>
<protein>
    <submittedName>
        <fullName evidence="2">Uncharacterized protein</fullName>
    </submittedName>
</protein>
<dbReference type="Proteomes" id="UP000251314">
    <property type="component" value="Unassembled WGS sequence"/>
</dbReference>
<organism evidence="2 3">
    <name type="scientific">Phytophthora cactorum</name>
    <dbReference type="NCBI Taxonomy" id="29920"/>
    <lineage>
        <taxon>Eukaryota</taxon>
        <taxon>Sar</taxon>
        <taxon>Stramenopiles</taxon>
        <taxon>Oomycota</taxon>
        <taxon>Peronosporomycetes</taxon>
        <taxon>Peronosporales</taxon>
        <taxon>Peronosporaceae</taxon>
        <taxon>Phytophthora</taxon>
    </lineage>
</organism>
<accession>A0A329T1T9</accession>
<dbReference type="EMBL" id="MJFZ01000006">
    <property type="protein sequence ID" value="RAW43227.1"/>
    <property type="molecule type" value="Genomic_DNA"/>
</dbReference>
<reference evidence="2 3" key="1">
    <citation type="submission" date="2018-01" db="EMBL/GenBank/DDBJ databases">
        <title>Draft genome of the strawberry crown rot pathogen Phytophthora cactorum.</title>
        <authorList>
            <person name="Armitage A.D."/>
            <person name="Lysoe E."/>
            <person name="Nellist C.F."/>
            <person name="Harrison R.J."/>
            <person name="Brurberg M.B."/>
        </authorList>
    </citation>
    <scope>NUCLEOTIDE SEQUENCE [LARGE SCALE GENOMIC DNA]</scope>
    <source>
        <strain evidence="2 3">10300</strain>
    </source>
</reference>
<keyword evidence="3" id="KW-1185">Reference proteome</keyword>
<evidence type="ECO:0000313" key="2">
    <source>
        <dbReference type="EMBL" id="RAW43227.1"/>
    </source>
</evidence>
<evidence type="ECO:0000256" key="1">
    <source>
        <dbReference type="SAM" id="MobiDB-lite"/>
    </source>
</evidence>
<evidence type="ECO:0000313" key="3">
    <source>
        <dbReference type="Proteomes" id="UP000251314"/>
    </source>
</evidence>
<feature type="region of interest" description="Disordered" evidence="1">
    <location>
        <begin position="61"/>
        <end position="85"/>
    </location>
</feature>
<dbReference type="VEuPathDB" id="FungiDB:PC110_g557"/>
<dbReference type="AlphaFoldDB" id="A0A329T1T9"/>
<gene>
    <name evidence="2" type="ORF">PC110_g557</name>
</gene>
<sequence>MTSSPRVDSLDRDIKCKVAGDDGVGPDAAATVFFGLTPEVMDTVTDELGAARVTFSMSGSTYTKSTKGAPGQEHWLGRVRALGAG</sequence>
<name>A0A329T1T9_9STRA</name>
<comment type="caution">
    <text evidence="2">The sequence shown here is derived from an EMBL/GenBank/DDBJ whole genome shotgun (WGS) entry which is preliminary data.</text>
</comment>